<feature type="transmembrane region" description="Helical" evidence="1">
    <location>
        <begin position="20"/>
        <end position="39"/>
    </location>
</feature>
<keyword evidence="1" id="KW-0812">Transmembrane</keyword>
<dbReference type="AlphaFoldDB" id="A0A699SZF3"/>
<name>A0A699SZF3_TANCI</name>
<organism evidence="2">
    <name type="scientific">Tanacetum cinerariifolium</name>
    <name type="common">Dalmatian daisy</name>
    <name type="synonym">Chrysanthemum cinerariifolium</name>
    <dbReference type="NCBI Taxonomy" id="118510"/>
    <lineage>
        <taxon>Eukaryota</taxon>
        <taxon>Viridiplantae</taxon>
        <taxon>Streptophyta</taxon>
        <taxon>Embryophyta</taxon>
        <taxon>Tracheophyta</taxon>
        <taxon>Spermatophyta</taxon>
        <taxon>Magnoliopsida</taxon>
        <taxon>eudicotyledons</taxon>
        <taxon>Gunneridae</taxon>
        <taxon>Pentapetalae</taxon>
        <taxon>asterids</taxon>
        <taxon>campanulids</taxon>
        <taxon>Asterales</taxon>
        <taxon>Asteraceae</taxon>
        <taxon>Asteroideae</taxon>
        <taxon>Anthemideae</taxon>
        <taxon>Anthemidinae</taxon>
        <taxon>Tanacetum</taxon>
    </lineage>
</organism>
<gene>
    <name evidence="2" type="ORF">Tci_874512</name>
</gene>
<proteinExistence type="predicted"/>
<protein>
    <submittedName>
        <fullName evidence="2">Uncharacterized protein</fullName>
    </submittedName>
</protein>
<evidence type="ECO:0000256" key="1">
    <source>
        <dbReference type="SAM" id="Phobius"/>
    </source>
</evidence>
<keyword evidence="1" id="KW-0472">Membrane</keyword>
<comment type="caution">
    <text evidence="2">The sequence shown here is derived from an EMBL/GenBank/DDBJ whole genome shotgun (WGS) entry which is preliminary data.</text>
</comment>
<dbReference type="EMBL" id="BKCJ011198770">
    <property type="protein sequence ID" value="GFD02543.1"/>
    <property type="molecule type" value="Genomic_DNA"/>
</dbReference>
<reference evidence="2" key="1">
    <citation type="journal article" date="2019" name="Sci. Rep.">
        <title>Draft genome of Tanacetum cinerariifolium, the natural source of mosquito coil.</title>
        <authorList>
            <person name="Yamashiro T."/>
            <person name="Shiraishi A."/>
            <person name="Satake H."/>
            <person name="Nakayama K."/>
        </authorList>
    </citation>
    <scope>NUCLEOTIDE SEQUENCE</scope>
</reference>
<feature type="transmembrane region" description="Helical" evidence="1">
    <location>
        <begin position="51"/>
        <end position="72"/>
    </location>
</feature>
<keyword evidence="1" id="KW-1133">Transmembrane helix</keyword>
<evidence type="ECO:0000313" key="2">
    <source>
        <dbReference type="EMBL" id="GFD02543.1"/>
    </source>
</evidence>
<sequence length="130" mass="13820">MLNPRAAQSLTKGRLAHSLLSLYHITLAAMLLYSVLLRINISLVTNNKINYGSLFMFVVLLVLVIVIGGHIWLAGMELVQSSSYLRKTIGGLLLAVAVLIYPGAGRGGLLGSDAATSLVLVPQKPAVARP</sequence>
<feature type="transmembrane region" description="Helical" evidence="1">
    <location>
        <begin position="84"/>
        <end position="104"/>
    </location>
</feature>
<accession>A0A699SZF3</accession>